<dbReference type="AlphaFoldDB" id="A0A4R7PAJ7"/>
<keyword evidence="4" id="KW-1185">Reference proteome</keyword>
<reference evidence="3 4" key="1">
    <citation type="submission" date="2019-03" db="EMBL/GenBank/DDBJ databases">
        <title>Genomic Encyclopedia of Type Strains, Phase IV (KMG-IV): sequencing the most valuable type-strain genomes for metagenomic binning, comparative biology and taxonomic classification.</title>
        <authorList>
            <person name="Goeker M."/>
        </authorList>
    </citation>
    <scope>NUCLEOTIDE SEQUENCE [LARGE SCALE GENOMIC DNA]</scope>
    <source>
        <strain evidence="3 4">DSM 26377</strain>
    </source>
</reference>
<evidence type="ECO:0000256" key="2">
    <source>
        <dbReference type="SAM" id="Phobius"/>
    </source>
</evidence>
<dbReference type="EMBL" id="SOBT01000008">
    <property type="protein sequence ID" value="TDU31073.1"/>
    <property type="molecule type" value="Genomic_DNA"/>
</dbReference>
<dbReference type="Proteomes" id="UP000295341">
    <property type="component" value="Unassembled WGS sequence"/>
</dbReference>
<keyword evidence="2" id="KW-1133">Transmembrane helix</keyword>
<feature type="compositionally biased region" description="Low complexity" evidence="1">
    <location>
        <begin position="145"/>
        <end position="168"/>
    </location>
</feature>
<sequence length="286" mass="28865">MESAVFRNAISPRIRLLVLAMGFAQCTAAETPRWLCMDENGQAVQRSTPCPNLSKQPAVATSAAAPARWLCQDGSGGTVEQSQPCPGAAPTVSPGEAVAAPGVLHCMGADGQVFEARGACPQPPKSRPDESASSPSPTPEQRGDSSGVASNASVNARSGSGSSTGSGSRAITDESSHQTASSAAAPVSATGSVSALDGDAMASSRSSTSDRNARTTEPAVVASSERVNPFGHAVGSASLESDSEGAAIVSSMDPAKGGIANWLLILGALLALVGAWTLRRVVRDRH</sequence>
<protein>
    <submittedName>
        <fullName evidence="3">Uncharacterized protein</fullName>
    </submittedName>
</protein>
<organism evidence="3 4">
    <name type="scientific">Panacagrimonas perspica</name>
    <dbReference type="NCBI Taxonomy" id="381431"/>
    <lineage>
        <taxon>Bacteria</taxon>
        <taxon>Pseudomonadati</taxon>
        <taxon>Pseudomonadota</taxon>
        <taxon>Gammaproteobacteria</taxon>
        <taxon>Nevskiales</taxon>
        <taxon>Nevskiaceae</taxon>
        <taxon>Panacagrimonas</taxon>
    </lineage>
</organism>
<evidence type="ECO:0000313" key="4">
    <source>
        <dbReference type="Proteomes" id="UP000295341"/>
    </source>
</evidence>
<accession>A0A4R7PAJ7</accession>
<keyword evidence="2" id="KW-0472">Membrane</keyword>
<feature type="transmembrane region" description="Helical" evidence="2">
    <location>
        <begin position="259"/>
        <end position="278"/>
    </location>
</feature>
<evidence type="ECO:0000256" key="1">
    <source>
        <dbReference type="SAM" id="MobiDB-lite"/>
    </source>
</evidence>
<name>A0A4R7PAJ7_9GAMM</name>
<feature type="compositionally biased region" description="Low complexity" evidence="1">
    <location>
        <begin position="179"/>
        <end position="195"/>
    </location>
</feature>
<evidence type="ECO:0000313" key="3">
    <source>
        <dbReference type="EMBL" id="TDU31073.1"/>
    </source>
</evidence>
<comment type="caution">
    <text evidence="3">The sequence shown here is derived from an EMBL/GenBank/DDBJ whole genome shotgun (WGS) entry which is preliminary data.</text>
</comment>
<gene>
    <name evidence="3" type="ORF">DFR24_0431</name>
</gene>
<proteinExistence type="predicted"/>
<keyword evidence="2" id="KW-0812">Transmembrane</keyword>
<feature type="region of interest" description="Disordered" evidence="1">
    <location>
        <begin position="117"/>
        <end position="222"/>
    </location>
</feature>
<feature type="region of interest" description="Disordered" evidence="1">
    <location>
        <begin position="74"/>
        <end position="93"/>
    </location>
</feature>